<feature type="domain" description="RRM" evidence="2">
    <location>
        <begin position="13"/>
        <end position="84"/>
    </location>
</feature>
<evidence type="ECO:0000259" key="2">
    <source>
        <dbReference type="SMART" id="SM00360"/>
    </source>
</evidence>
<dbReference type="EMBL" id="CAJOAY010000255">
    <property type="protein sequence ID" value="CAF3604977.1"/>
    <property type="molecule type" value="Genomic_DNA"/>
</dbReference>
<dbReference type="SMART" id="SM00360">
    <property type="entry name" value="RRM"/>
    <property type="match status" value="1"/>
</dbReference>
<dbReference type="Gene3D" id="3.30.70.330">
    <property type="match status" value="1"/>
</dbReference>
<comment type="caution">
    <text evidence="3">The sequence shown here is derived from an EMBL/GenBank/DDBJ whole genome shotgun (WGS) entry which is preliminary data.</text>
</comment>
<organism evidence="3 4">
    <name type="scientific">Adineta steineri</name>
    <dbReference type="NCBI Taxonomy" id="433720"/>
    <lineage>
        <taxon>Eukaryota</taxon>
        <taxon>Metazoa</taxon>
        <taxon>Spiralia</taxon>
        <taxon>Gnathifera</taxon>
        <taxon>Rotifera</taxon>
        <taxon>Eurotatoria</taxon>
        <taxon>Bdelloidea</taxon>
        <taxon>Adinetida</taxon>
        <taxon>Adinetidae</taxon>
        <taxon>Adineta</taxon>
    </lineage>
</organism>
<reference evidence="3" key="1">
    <citation type="submission" date="2021-02" db="EMBL/GenBank/DDBJ databases">
        <authorList>
            <person name="Nowell W R."/>
        </authorList>
    </citation>
    <scope>NUCLEOTIDE SEQUENCE</scope>
</reference>
<proteinExistence type="predicted"/>
<dbReference type="SUPFAM" id="SSF54928">
    <property type="entry name" value="RNA-binding domain, RBD"/>
    <property type="match status" value="1"/>
</dbReference>
<feature type="region of interest" description="Disordered" evidence="1">
    <location>
        <begin position="81"/>
        <end position="120"/>
    </location>
</feature>
<evidence type="ECO:0000256" key="1">
    <source>
        <dbReference type="SAM" id="MobiDB-lite"/>
    </source>
</evidence>
<dbReference type="AlphaFoldDB" id="A0A818NHT4"/>
<accession>A0A818NHT4</accession>
<dbReference type="Proteomes" id="UP000663881">
    <property type="component" value="Unassembled WGS sequence"/>
</dbReference>
<dbReference type="InterPro" id="IPR000504">
    <property type="entry name" value="RRM_dom"/>
</dbReference>
<evidence type="ECO:0000313" key="3">
    <source>
        <dbReference type="EMBL" id="CAF3604977.1"/>
    </source>
</evidence>
<feature type="compositionally biased region" description="Low complexity" evidence="1">
    <location>
        <begin position="93"/>
        <end position="119"/>
    </location>
</feature>
<dbReference type="InterPro" id="IPR035979">
    <property type="entry name" value="RBD_domain_sf"/>
</dbReference>
<dbReference type="InterPro" id="IPR012677">
    <property type="entry name" value="Nucleotide-bd_a/b_plait_sf"/>
</dbReference>
<protein>
    <recommendedName>
        <fullName evidence="2">RRM domain-containing protein</fullName>
    </recommendedName>
</protein>
<name>A0A818NHT4_9BILA</name>
<gene>
    <name evidence="3" type="ORF">OKA104_LOCUS6818</name>
</gene>
<dbReference type="GO" id="GO:0003723">
    <property type="term" value="F:RNA binding"/>
    <property type="evidence" value="ECO:0007669"/>
    <property type="project" value="InterPro"/>
</dbReference>
<evidence type="ECO:0000313" key="4">
    <source>
        <dbReference type="Proteomes" id="UP000663881"/>
    </source>
</evidence>
<sequence>MTKLNMFFDRESTIVITKINNLSESVLTAYCQNFGKVLRCYIKNSSQSPKKDPYALIKFSDASSVVNILNHRHHTINGTHVGIRGYHEDRSKPPSTQSSSSNLMPVNQQNQNLPNNTQPSMHYDQLIQENSALKYEIASLQKSLAEAQAYSKTAYDTFQILREKFEAEQAHTNQLKVEYTAMVESYESRLKQISSTPLTEQDKVKDEPIDCNARQMNVANHLLEMQTVKDCLEQAQIDLGKCQTENAILNAKLNSREQQFDIRFKELNNQYLHMKKQYEHMSSCIKDFHSKLYQKKRIKTELKEDISNKTNDTAMDDSSDDVIEIITQVEPSVPYV</sequence>